<reference evidence="1 2" key="1">
    <citation type="submission" date="2019-06" db="EMBL/GenBank/DDBJ databases">
        <title>Genome analyses of bacteria isolated from kimchi.</title>
        <authorList>
            <person name="Lee S."/>
            <person name="Ahn S."/>
            <person name="Roh S."/>
        </authorList>
    </citation>
    <scope>NUCLEOTIDE SEQUENCE [LARGE SCALE GENOMIC DNA]</scope>
    <source>
        <strain evidence="1 2">CBA4606</strain>
    </source>
</reference>
<dbReference type="Proteomes" id="UP000321272">
    <property type="component" value="Chromosome"/>
</dbReference>
<dbReference type="AlphaFoldDB" id="A0A5B8SRP8"/>
<dbReference type="EMBL" id="CP042382">
    <property type="protein sequence ID" value="QEA38617.1"/>
    <property type="molecule type" value="Genomic_DNA"/>
</dbReference>
<protein>
    <submittedName>
        <fullName evidence="1">DUF3158 family protein</fullName>
    </submittedName>
</protein>
<proteinExistence type="predicted"/>
<name>A0A5B8SRP8_9GAMM</name>
<dbReference type="KEGG" id="paur:FGL86_05675"/>
<dbReference type="Pfam" id="PF11358">
    <property type="entry name" value="DUF3158"/>
    <property type="match status" value="1"/>
</dbReference>
<gene>
    <name evidence="1" type="ORF">FGL86_05675</name>
</gene>
<dbReference type="InterPro" id="IPR021502">
    <property type="entry name" value="DUF3158"/>
</dbReference>
<keyword evidence="2" id="KW-1185">Reference proteome</keyword>
<organism evidence="1 2">
    <name type="scientific">Pistricoccus aurantiacus</name>
    <dbReference type="NCBI Taxonomy" id="1883414"/>
    <lineage>
        <taxon>Bacteria</taxon>
        <taxon>Pseudomonadati</taxon>
        <taxon>Pseudomonadota</taxon>
        <taxon>Gammaproteobacteria</taxon>
        <taxon>Oceanospirillales</taxon>
        <taxon>Halomonadaceae</taxon>
        <taxon>Pistricoccus</taxon>
    </lineage>
</organism>
<sequence>MGCLHCKHFEQGGWGSQLRTSIQDGAVSAMNALEQRQDFALNQYAKGLLKPFKGKGEILRFRDELDDECRRMWQEAADFANRYNRTVVQVGLWLKAHNNSGGRVRAVQWRDKAQTQMGRRLLEAVLRYGDVSQGMKRQLVEIETERVIFNAKIAAATRQVDRLNRVLRDLDEIEAML</sequence>
<dbReference type="OrthoDB" id="8559764at2"/>
<evidence type="ECO:0000313" key="1">
    <source>
        <dbReference type="EMBL" id="QEA38617.1"/>
    </source>
</evidence>
<evidence type="ECO:0000313" key="2">
    <source>
        <dbReference type="Proteomes" id="UP000321272"/>
    </source>
</evidence>
<accession>A0A5B8SRP8</accession>